<name>A0A381TGI1_9ZZZZ</name>
<sequence length="24" mass="2996">MKNHLDEVLQRFKILVKDFPDYFV</sequence>
<protein>
    <submittedName>
        <fullName evidence="1">Uncharacterized protein</fullName>
    </submittedName>
</protein>
<dbReference type="AlphaFoldDB" id="A0A381TGI1"/>
<reference evidence="1" key="1">
    <citation type="submission" date="2018-05" db="EMBL/GenBank/DDBJ databases">
        <authorList>
            <person name="Lanie J.A."/>
            <person name="Ng W.-L."/>
            <person name="Kazmierczak K.M."/>
            <person name="Andrzejewski T.M."/>
            <person name="Davidsen T.M."/>
            <person name="Wayne K.J."/>
            <person name="Tettelin H."/>
            <person name="Glass J.I."/>
            <person name="Rusch D."/>
            <person name="Podicherti R."/>
            <person name="Tsui H.-C.T."/>
            <person name="Winkler M.E."/>
        </authorList>
    </citation>
    <scope>NUCLEOTIDE SEQUENCE</scope>
</reference>
<gene>
    <name evidence="1" type="ORF">METZ01_LOCUS66731</name>
</gene>
<proteinExistence type="predicted"/>
<accession>A0A381TGI1</accession>
<evidence type="ECO:0000313" key="1">
    <source>
        <dbReference type="EMBL" id="SVA13877.1"/>
    </source>
</evidence>
<organism evidence="1">
    <name type="scientific">marine metagenome</name>
    <dbReference type="NCBI Taxonomy" id="408172"/>
    <lineage>
        <taxon>unclassified sequences</taxon>
        <taxon>metagenomes</taxon>
        <taxon>ecological metagenomes</taxon>
    </lineage>
</organism>
<dbReference type="EMBL" id="UINC01004377">
    <property type="protein sequence ID" value="SVA13877.1"/>
    <property type="molecule type" value="Genomic_DNA"/>
</dbReference>